<feature type="compositionally biased region" description="Low complexity" evidence="1">
    <location>
        <begin position="315"/>
        <end position="330"/>
    </location>
</feature>
<dbReference type="HOGENOM" id="CLU_710027_0_0_1"/>
<organism evidence="2 3">
    <name type="scientific">Pleurotus ostreatus (strain PC15)</name>
    <name type="common">Oyster mushroom</name>
    <dbReference type="NCBI Taxonomy" id="1137138"/>
    <lineage>
        <taxon>Eukaryota</taxon>
        <taxon>Fungi</taxon>
        <taxon>Dikarya</taxon>
        <taxon>Basidiomycota</taxon>
        <taxon>Agaricomycotina</taxon>
        <taxon>Agaricomycetes</taxon>
        <taxon>Agaricomycetidae</taxon>
        <taxon>Agaricales</taxon>
        <taxon>Pleurotineae</taxon>
        <taxon>Pleurotaceae</taxon>
        <taxon>Pleurotus</taxon>
    </lineage>
</organism>
<sequence>MRGAHPQASGARGTSYDFNFSGFIILKLGISDKAYSKVTIRSLTVQTSISTAIAMARYGLHGFLRLSRHSEEYRNILHLVRGVIAQCFDLNLSAGQQSQESWDLFWEEIQTVFPTRNDPERVSTLRNHVHRYIRDVRCRPRSLPVVIAIEDQADIVREYKQTDMQNECGSCGIPASAARSSITSPPVTTSMQLARMSLTSIQQGAMTRSRTVTASNSNSNSMTTPENISLISQEDLTPEYPPPRRCLVPPQPQGYQTYEMRIVALADAVLPRVEPAPLFARSGGTNLNVCAPSTPSPPPERPSPALPNAYACASTSGAPTEGPAPGTGPACSETESQPPSASHSPDVYAFLRSCVPEMTHLLPLFVHDLGIKNAQSLSALVKWPSQSQN</sequence>
<feature type="compositionally biased region" description="Pro residues" evidence="1">
    <location>
        <begin position="294"/>
        <end position="305"/>
    </location>
</feature>
<dbReference type="VEuPathDB" id="FungiDB:PLEOSDRAFT_1099788"/>
<accession>A0A067P3P3</accession>
<evidence type="ECO:0000313" key="3">
    <source>
        <dbReference type="Proteomes" id="UP000027073"/>
    </source>
</evidence>
<reference evidence="3" key="1">
    <citation type="journal article" date="2014" name="Proc. Natl. Acad. Sci. U.S.A.">
        <title>Extensive sampling of basidiomycete genomes demonstrates inadequacy of the white-rot/brown-rot paradigm for wood decay fungi.</title>
        <authorList>
            <person name="Riley R."/>
            <person name="Salamov A.A."/>
            <person name="Brown D.W."/>
            <person name="Nagy L.G."/>
            <person name="Floudas D."/>
            <person name="Held B.W."/>
            <person name="Levasseur A."/>
            <person name="Lombard V."/>
            <person name="Morin E."/>
            <person name="Otillar R."/>
            <person name="Lindquist E.A."/>
            <person name="Sun H."/>
            <person name="LaButti K.M."/>
            <person name="Schmutz J."/>
            <person name="Jabbour D."/>
            <person name="Luo H."/>
            <person name="Baker S.E."/>
            <person name="Pisabarro A.G."/>
            <person name="Walton J.D."/>
            <person name="Blanchette R.A."/>
            <person name="Henrissat B."/>
            <person name="Martin F."/>
            <person name="Cullen D."/>
            <person name="Hibbett D.S."/>
            <person name="Grigoriev I.V."/>
        </authorList>
    </citation>
    <scope>NUCLEOTIDE SEQUENCE [LARGE SCALE GENOMIC DNA]</scope>
    <source>
        <strain evidence="3">PC15</strain>
    </source>
</reference>
<feature type="region of interest" description="Disordered" evidence="1">
    <location>
        <begin position="203"/>
        <end position="228"/>
    </location>
</feature>
<dbReference type="Proteomes" id="UP000027073">
    <property type="component" value="Unassembled WGS sequence"/>
</dbReference>
<evidence type="ECO:0000256" key="1">
    <source>
        <dbReference type="SAM" id="MobiDB-lite"/>
    </source>
</evidence>
<name>A0A067P3P3_PLEO1</name>
<feature type="compositionally biased region" description="Low complexity" evidence="1">
    <location>
        <begin position="207"/>
        <end position="224"/>
    </location>
</feature>
<protein>
    <submittedName>
        <fullName evidence="2">Uncharacterized protein</fullName>
    </submittedName>
</protein>
<feature type="compositionally biased region" description="Polar residues" evidence="1">
    <location>
        <begin position="333"/>
        <end position="343"/>
    </location>
</feature>
<gene>
    <name evidence="2" type="ORF">PLEOSDRAFT_1099788</name>
</gene>
<feature type="region of interest" description="Disordered" evidence="1">
    <location>
        <begin position="281"/>
        <end position="344"/>
    </location>
</feature>
<dbReference type="InParanoid" id="A0A067P3P3"/>
<dbReference type="AlphaFoldDB" id="A0A067P3P3"/>
<dbReference type="OrthoDB" id="10460046at2759"/>
<dbReference type="EMBL" id="KL198004">
    <property type="protein sequence ID" value="KDQ33835.1"/>
    <property type="molecule type" value="Genomic_DNA"/>
</dbReference>
<evidence type="ECO:0000313" key="2">
    <source>
        <dbReference type="EMBL" id="KDQ33835.1"/>
    </source>
</evidence>
<proteinExistence type="predicted"/>